<keyword evidence="2" id="KW-1185">Reference proteome</keyword>
<reference evidence="1" key="1">
    <citation type="submission" date="2021-02" db="EMBL/GenBank/DDBJ databases">
        <authorList>
            <consortium name="DOE Joint Genome Institute"/>
            <person name="Ahrendt S."/>
            <person name="Looney B.P."/>
            <person name="Miyauchi S."/>
            <person name="Morin E."/>
            <person name="Drula E."/>
            <person name="Courty P.E."/>
            <person name="Chicoki N."/>
            <person name="Fauchery L."/>
            <person name="Kohler A."/>
            <person name="Kuo A."/>
            <person name="Labutti K."/>
            <person name="Pangilinan J."/>
            <person name="Lipzen A."/>
            <person name="Riley R."/>
            <person name="Andreopoulos W."/>
            <person name="He G."/>
            <person name="Johnson J."/>
            <person name="Barry K.W."/>
            <person name="Grigoriev I.V."/>
            <person name="Nagy L."/>
            <person name="Hibbett D."/>
            <person name="Henrissat B."/>
            <person name="Matheny P.B."/>
            <person name="Labbe J."/>
            <person name="Martin F."/>
        </authorList>
    </citation>
    <scope>NUCLEOTIDE SEQUENCE</scope>
    <source>
        <strain evidence="1">EC-137</strain>
    </source>
</reference>
<evidence type="ECO:0000313" key="2">
    <source>
        <dbReference type="Proteomes" id="UP000814128"/>
    </source>
</evidence>
<keyword evidence="1" id="KW-0808">Transferase</keyword>
<name>A0ACB8Q5W4_9AGAM</name>
<protein>
    <submittedName>
        <fullName evidence="1">Thiol methyltransferase 1</fullName>
    </submittedName>
</protein>
<gene>
    <name evidence="1" type="ORF">K488DRAFT_81240</name>
</gene>
<dbReference type="EMBL" id="MU274023">
    <property type="protein sequence ID" value="KAI0027068.1"/>
    <property type="molecule type" value="Genomic_DNA"/>
</dbReference>
<proteinExistence type="predicted"/>
<reference evidence="1" key="2">
    <citation type="journal article" date="2022" name="New Phytol.">
        <title>Evolutionary transition to the ectomycorrhizal habit in the genomes of a hyperdiverse lineage of mushroom-forming fungi.</title>
        <authorList>
            <person name="Looney B."/>
            <person name="Miyauchi S."/>
            <person name="Morin E."/>
            <person name="Drula E."/>
            <person name="Courty P.E."/>
            <person name="Kohler A."/>
            <person name="Kuo A."/>
            <person name="LaButti K."/>
            <person name="Pangilinan J."/>
            <person name="Lipzen A."/>
            <person name="Riley R."/>
            <person name="Andreopoulos W."/>
            <person name="He G."/>
            <person name="Johnson J."/>
            <person name="Nolan M."/>
            <person name="Tritt A."/>
            <person name="Barry K.W."/>
            <person name="Grigoriev I.V."/>
            <person name="Nagy L.G."/>
            <person name="Hibbett D."/>
            <person name="Henrissat B."/>
            <person name="Matheny P.B."/>
            <person name="Labbe J."/>
            <person name="Martin F.M."/>
        </authorList>
    </citation>
    <scope>NUCLEOTIDE SEQUENCE</scope>
    <source>
        <strain evidence="1">EC-137</strain>
    </source>
</reference>
<keyword evidence="1" id="KW-0489">Methyltransferase</keyword>
<sequence>MPDLIAREGEDGWDVAWEKDITPWDAGAPQQSLVNVLKSGKLPFSTTGRALVPGCGRAYDAVAIASILGVQTTAIDISPLAVENAKKFVKTTAPDMEEKITIKQEDFFKLDETQPFDLIYDYTFFVALPHELRPAWAAKMTALARPNSYLITLMAPLGLPKTDIGPPYYSEPAHYDELLDGKGWEKALDEGPVNSTEGSRWPQKLVVWKRV</sequence>
<organism evidence="1 2">
    <name type="scientific">Vararia minispora EC-137</name>
    <dbReference type="NCBI Taxonomy" id="1314806"/>
    <lineage>
        <taxon>Eukaryota</taxon>
        <taxon>Fungi</taxon>
        <taxon>Dikarya</taxon>
        <taxon>Basidiomycota</taxon>
        <taxon>Agaricomycotina</taxon>
        <taxon>Agaricomycetes</taxon>
        <taxon>Russulales</taxon>
        <taxon>Lachnocladiaceae</taxon>
        <taxon>Vararia</taxon>
    </lineage>
</organism>
<accession>A0ACB8Q5W4</accession>
<dbReference type="Proteomes" id="UP000814128">
    <property type="component" value="Unassembled WGS sequence"/>
</dbReference>
<evidence type="ECO:0000313" key="1">
    <source>
        <dbReference type="EMBL" id="KAI0027068.1"/>
    </source>
</evidence>
<comment type="caution">
    <text evidence="1">The sequence shown here is derived from an EMBL/GenBank/DDBJ whole genome shotgun (WGS) entry which is preliminary data.</text>
</comment>